<gene>
    <name evidence="2" type="ORF">ABMA27_011598</name>
</gene>
<feature type="transmembrane region" description="Helical" evidence="1">
    <location>
        <begin position="151"/>
        <end position="172"/>
    </location>
</feature>
<evidence type="ECO:0000313" key="3">
    <source>
        <dbReference type="Proteomes" id="UP001549920"/>
    </source>
</evidence>
<protein>
    <submittedName>
        <fullName evidence="2">Uncharacterized protein</fullName>
    </submittedName>
</protein>
<evidence type="ECO:0000313" key="2">
    <source>
        <dbReference type="EMBL" id="KAL0895486.1"/>
    </source>
</evidence>
<keyword evidence="1" id="KW-0472">Membrane</keyword>
<feature type="transmembrane region" description="Helical" evidence="1">
    <location>
        <begin position="26"/>
        <end position="47"/>
    </location>
</feature>
<proteinExistence type="predicted"/>
<keyword evidence="1" id="KW-1133">Transmembrane helix</keyword>
<reference evidence="2 3" key="1">
    <citation type="submission" date="2024-06" db="EMBL/GenBank/DDBJ databases">
        <title>A chromosome-level genome assembly of beet webworm, Loxostege sticticalis.</title>
        <authorList>
            <person name="Zhang Y."/>
        </authorList>
    </citation>
    <scope>NUCLEOTIDE SEQUENCE [LARGE SCALE GENOMIC DNA]</scope>
    <source>
        <strain evidence="2">AQ026</strain>
        <tissue evidence="2">Whole body</tissue>
    </source>
</reference>
<evidence type="ECO:0000256" key="1">
    <source>
        <dbReference type="SAM" id="Phobius"/>
    </source>
</evidence>
<accession>A0ABR3IGU4</accession>
<feature type="transmembrane region" description="Helical" evidence="1">
    <location>
        <begin position="239"/>
        <end position="261"/>
    </location>
</feature>
<feature type="transmembrane region" description="Helical" evidence="1">
    <location>
        <begin position="89"/>
        <end position="111"/>
    </location>
</feature>
<dbReference type="Proteomes" id="UP001549920">
    <property type="component" value="Unassembled WGS sequence"/>
</dbReference>
<sequence length="278" mass="31351">MNVPLSSLNYFQEFTMNQYATERRLTWLYGLLALFLTVSVVCLAIPYNHWRTTLDTCPSIALENNNCGCILFGVSTSQYFNGGHSSSCYYAIIAPLPIIVYAIVMTLFHMYRVCINNVGRYEDEKSATVEEIEGESIVATSRARITHHNDAVIYCWIPTSCIAAIFCIYNLVHAGIITAGFMRTCTQYRGYIARELRATGDHVSVIHFRLTCQAIFDFMDYLQKDAPNSRRGDFINTGVSLQLALVMSWSAVLLWVLVAGYTAKRAFKERDVLTCCGN</sequence>
<comment type="caution">
    <text evidence="2">The sequence shown here is derived from an EMBL/GenBank/DDBJ whole genome shotgun (WGS) entry which is preliminary data.</text>
</comment>
<organism evidence="2 3">
    <name type="scientific">Loxostege sticticalis</name>
    <name type="common">Beet webworm moth</name>
    <dbReference type="NCBI Taxonomy" id="481309"/>
    <lineage>
        <taxon>Eukaryota</taxon>
        <taxon>Metazoa</taxon>
        <taxon>Ecdysozoa</taxon>
        <taxon>Arthropoda</taxon>
        <taxon>Hexapoda</taxon>
        <taxon>Insecta</taxon>
        <taxon>Pterygota</taxon>
        <taxon>Neoptera</taxon>
        <taxon>Endopterygota</taxon>
        <taxon>Lepidoptera</taxon>
        <taxon>Glossata</taxon>
        <taxon>Ditrysia</taxon>
        <taxon>Pyraloidea</taxon>
        <taxon>Crambidae</taxon>
        <taxon>Pyraustinae</taxon>
        <taxon>Loxostege</taxon>
    </lineage>
</organism>
<dbReference type="EMBL" id="JBEUOH010000003">
    <property type="protein sequence ID" value="KAL0895486.1"/>
    <property type="molecule type" value="Genomic_DNA"/>
</dbReference>
<keyword evidence="1" id="KW-0812">Transmembrane</keyword>
<name>A0ABR3IGU4_LOXSC</name>
<keyword evidence="3" id="KW-1185">Reference proteome</keyword>